<evidence type="ECO:0000313" key="1">
    <source>
        <dbReference type="EMBL" id="KAK5833748.1"/>
    </source>
</evidence>
<dbReference type="PANTHER" id="PTHR35218:SF9">
    <property type="entry name" value="ENDONUCLEASE_EXONUCLEASE_PHOSPHATASE DOMAIN-CONTAINING PROTEIN"/>
    <property type="match status" value="1"/>
</dbReference>
<evidence type="ECO:0000313" key="2">
    <source>
        <dbReference type="Proteomes" id="UP001358586"/>
    </source>
</evidence>
<name>A0ABR0Q424_GOSAR</name>
<proteinExistence type="predicted"/>
<protein>
    <recommendedName>
        <fullName evidence="3">Endonuclease/exonuclease/phosphatase domain-containing protein</fullName>
    </recommendedName>
</protein>
<dbReference type="EMBL" id="JARKNE010000005">
    <property type="protein sequence ID" value="KAK5833748.1"/>
    <property type="molecule type" value="Genomic_DNA"/>
</dbReference>
<dbReference type="PANTHER" id="PTHR35218">
    <property type="entry name" value="RNASE H DOMAIN-CONTAINING PROTEIN"/>
    <property type="match status" value="1"/>
</dbReference>
<accession>A0ABR0Q424</accession>
<comment type="caution">
    <text evidence="1">The sequence shown here is derived from an EMBL/GenBank/DDBJ whole genome shotgun (WGS) entry which is preliminary data.</text>
</comment>
<keyword evidence="2" id="KW-1185">Reference proteome</keyword>
<dbReference type="Proteomes" id="UP001358586">
    <property type="component" value="Chromosome 5"/>
</dbReference>
<dbReference type="SUPFAM" id="SSF56219">
    <property type="entry name" value="DNase I-like"/>
    <property type="match status" value="1"/>
</dbReference>
<sequence length="71" mass="7743">MKLFCWNCRGLANPSIVCELKQLLVVNNPDVIVLSETKMQANNFTQIRNACRITSCLAVSSNGRSGGLGML</sequence>
<organism evidence="1 2">
    <name type="scientific">Gossypium arboreum</name>
    <name type="common">Tree cotton</name>
    <name type="synonym">Gossypium nanking</name>
    <dbReference type="NCBI Taxonomy" id="29729"/>
    <lineage>
        <taxon>Eukaryota</taxon>
        <taxon>Viridiplantae</taxon>
        <taxon>Streptophyta</taxon>
        <taxon>Embryophyta</taxon>
        <taxon>Tracheophyta</taxon>
        <taxon>Spermatophyta</taxon>
        <taxon>Magnoliopsida</taxon>
        <taxon>eudicotyledons</taxon>
        <taxon>Gunneridae</taxon>
        <taxon>Pentapetalae</taxon>
        <taxon>rosids</taxon>
        <taxon>malvids</taxon>
        <taxon>Malvales</taxon>
        <taxon>Malvaceae</taxon>
        <taxon>Malvoideae</taxon>
        <taxon>Gossypium</taxon>
    </lineage>
</organism>
<gene>
    <name evidence="1" type="ORF">PVK06_017602</name>
</gene>
<evidence type="ECO:0008006" key="3">
    <source>
        <dbReference type="Google" id="ProtNLM"/>
    </source>
</evidence>
<reference evidence="1 2" key="1">
    <citation type="submission" date="2023-03" db="EMBL/GenBank/DDBJ databases">
        <title>WGS of Gossypium arboreum.</title>
        <authorList>
            <person name="Yu D."/>
        </authorList>
    </citation>
    <scope>NUCLEOTIDE SEQUENCE [LARGE SCALE GENOMIC DNA]</scope>
    <source>
        <tissue evidence="1">Leaf</tissue>
    </source>
</reference>
<dbReference type="Gene3D" id="3.60.10.10">
    <property type="entry name" value="Endonuclease/exonuclease/phosphatase"/>
    <property type="match status" value="1"/>
</dbReference>
<dbReference type="InterPro" id="IPR036691">
    <property type="entry name" value="Endo/exonu/phosph_ase_sf"/>
</dbReference>